<organism evidence="1 2">
    <name type="scientific">Plicaturopsis crispa FD-325 SS-3</name>
    <dbReference type="NCBI Taxonomy" id="944288"/>
    <lineage>
        <taxon>Eukaryota</taxon>
        <taxon>Fungi</taxon>
        <taxon>Dikarya</taxon>
        <taxon>Basidiomycota</taxon>
        <taxon>Agaricomycotina</taxon>
        <taxon>Agaricomycetes</taxon>
        <taxon>Agaricomycetidae</taxon>
        <taxon>Amylocorticiales</taxon>
        <taxon>Amylocorticiaceae</taxon>
        <taxon>Plicatura</taxon>
        <taxon>Plicaturopsis crispa</taxon>
    </lineage>
</organism>
<evidence type="ECO:0000313" key="2">
    <source>
        <dbReference type="Proteomes" id="UP000053263"/>
    </source>
</evidence>
<dbReference type="AlphaFoldDB" id="A0A0C9SV30"/>
<dbReference type="EMBL" id="KN832693">
    <property type="protein sequence ID" value="KII82750.1"/>
    <property type="molecule type" value="Genomic_DNA"/>
</dbReference>
<accession>A0A0C9SV30</accession>
<evidence type="ECO:0000313" key="1">
    <source>
        <dbReference type="EMBL" id="KII82750.1"/>
    </source>
</evidence>
<reference evidence="1 2" key="1">
    <citation type="submission" date="2014-06" db="EMBL/GenBank/DDBJ databases">
        <title>Evolutionary Origins and Diversification of the Mycorrhizal Mutualists.</title>
        <authorList>
            <consortium name="DOE Joint Genome Institute"/>
            <consortium name="Mycorrhizal Genomics Consortium"/>
            <person name="Kohler A."/>
            <person name="Kuo A."/>
            <person name="Nagy L.G."/>
            <person name="Floudas D."/>
            <person name="Copeland A."/>
            <person name="Barry K.W."/>
            <person name="Cichocki N."/>
            <person name="Veneault-Fourrey C."/>
            <person name="LaButti K."/>
            <person name="Lindquist E.A."/>
            <person name="Lipzen A."/>
            <person name="Lundell T."/>
            <person name="Morin E."/>
            <person name="Murat C."/>
            <person name="Riley R."/>
            <person name="Ohm R."/>
            <person name="Sun H."/>
            <person name="Tunlid A."/>
            <person name="Henrissat B."/>
            <person name="Grigoriev I.V."/>
            <person name="Hibbett D.S."/>
            <person name="Martin F."/>
        </authorList>
    </citation>
    <scope>NUCLEOTIDE SEQUENCE [LARGE SCALE GENOMIC DNA]</scope>
    <source>
        <strain evidence="1 2">FD-325 SS-3</strain>
    </source>
</reference>
<gene>
    <name evidence="1" type="ORF">PLICRDRAFT_702687</name>
</gene>
<dbReference type="HOGENOM" id="CLU_1468775_0_0_1"/>
<proteinExistence type="predicted"/>
<name>A0A0C9SV30_PLICR</name>
<protein>
    <submittedName>
        <fullName evidence="1">Uncharacterized protein</fullName>
    </submittedName>
</protein>
<keyword evidence="2" id="KW-1185">Reference proteome</keyword>
<sequence>MLLGPQVFYFSIFRRPASDPAVYGERGPQGLASVLFSYPLPKPSTFFFDFWTSGDRYTWCARERGPQGLRGYSSFVVVCSPAPDFFIFRFFGVPRAAPLHVESEARRASRLSFSRRRTLALQAPDTVFRYFDVRPPLYGDSIECEARRASRQLLFRRCMLPRPSTFSLFDFSTSGERPHHLQIG</sequence>
<dbReference type="Proteomes" id="UP000053263">
    <property type="component" value="Unassembled WGS sequence"/>
</dbReference>